<dbReference type="AlphaFoldDB" id="A0A7R7ZWG6"/>
<proteinExistence type="predicted"/>
<dbReference type="Proteomes" id="UP000661280">
    <property type="component" value="Chromosome 2"/>
</dbReference>
<organism evidence="1 2">
    <name type="scientific">Aspergillus kawachii</name>
    <name type="common">White koji mold</name>
    <name type="synonym">Aspergillus awamori var. kawachi</name>
    <dbReference type="NCBI Taxonomy" id="1069201"/>
    <lineage>
        <taxon>Eukaryota</taxon>
        <taxon>Fungi</taxon>
        <taxon>Dikarya</taxon>
        <taxon>Ascomycota</taxon>
        <taxon>Pezizomycotina</taxon>
        <taxon>Eurotiomycetes</taxon>
        <taxon>Eurotiomycetidae</taxon>
        <taxon>Eurotiales</taxon>
        <taxon>Aspergillaceae</taxon>
        <taxon>Aspergillus</taxon>
        <taxon>Aspergillus subgen. Circumdati</taxon>
    </lineage>
</organism>
<dbReference type="EMBL" id="AP024426">
    <property type="protein sequence ID" value="BCR96006.1"/>
    <property type="molecule type" value="Genomic_DNA"/>
</dbReference>
<dbReference type="RefSeq" id="XP_041539772.1">
    <property type="nucleotide sequence ID" value="XM_041685716.1"/>
</dbReference>
<reference evidence="1" key="2">
    <citation type="submission" date="2021-02" db="EMBL/GenBank/DDBJ databases">
        <title>Aspergillus luchuensis mut. kawachii IFO 4304 genome sequence.</title>
        <authorList>
            <person name="Mori K."/>
            <person name="Kadooka C."/>
            <person name="Goto M."/>
            <person name="Futagami T."/>
        </authorList>
    </citation>
    <scope>NUCLEOTIDE SEQUENCE</scope>
    <source>
        <strain evidence="1">IFO 4308</strain>
    </source>
</reference>
<name>A0A7R7ZWG6_ASPKA</name>
<keyword evidence="2" id="KW-1185">Reference proteome</keyword>
<gene>
    <name evidence="1" type="ORF">AKAW2_20946A</name>
</gene>
<dbReference type="KEGG" id="aluc:AKAW2_20946A"/>
<accession>A0A7R7ZWG6</accession>
<evidence type="ECO:0000313" key="1">
    <source>
        <dbReference type="EMBL" id="BCR96006.1"/>
    </source>
</evidence>
<sequence>MAMEEPHTGVIGLEAHNEVTLGREHKGISPGRVLRERGVVRGIIGDRITVGVVIEMRSIRRVPIDHLEGMTVKMEWVGTGVAVVEDDLDDLVPLQHDGVRVVAVDSGVCGLVTRGHDGVQGGDFGSGVGDVVEEGVVGAVVEVLHGDSEVEGDVRVLEKGHSVMGDKGHVVVGVEI</sequence>
<evidence type="ECO:0000313" key="2">
    <source>
        <dbReference type="Proteomes" id="UP000661280"/>
    </source>
</evidence>
<dbReference type="GeneID" id="64957331"/>
<protein>
    <submittedName>
        <fullName evidence="1">Uncharacterized protein</fullName>
    </submittedName>
</protein>
<reference evidence="1" key="1">
    <citation type="submission" date="2021-01" db="EMBL/GenBank/DDBJ databases">
        <authorList>
            <consortium name="Aspergillus luchuensis mut. kawachii IFO 4304 genome sequencing consortium"/>
            <person name="Kazuki M."/>
            <person name="Futagami T."/>
        </authorList>
    </citation>
    <scope>NUCLEOTIDE SEQUENCE</scope>
    <source>
        <strain evidence="1">IFO 4308</strain>
    </source>
</reference>